<dbReference type="Proteomes" id="UP000010880">
    <property type="component" value="Chromosome"/>
</dbReference>
<evidence type="ECO:0000313" key="2">
    <source>
        <dbReference type="EMBL" id="AGB40772.1"/>
    </source>
</evidence>
<gene>
    <name evidence="2" type="ordered locus">Halha_0801</name>
</gene>
<reference evidence="3" key="1">
    <citation type="submission" date="2012-02" db="EMBL/GenBank/DDBJ databases">
        <title>The complete genome of Halobacteroides halobius DSM 5150.</title>
        <authorList>
            <person name="Lucas S."/>
            <person name="Copeland A."/>
            <person name="Lapidus A."/>
            <person name="Glavina del Rio T."/>
            <person name="Dalin E."/>
            <person name="Tice H."/>
            <person name="Bruce D."/>
            <person name="Goodwin L."/>
            <person name="Pitluck S."/>
            <person name="Peters L."/>
            <person name="Mikhailova N."/>
            <person name="Gu W."/>
            <person name="Kyrpides N."/>
            <person name="Mavromatis K."/>
            <person name="Ivanova N."/>
            <person name="Brettin T."/>
            <person name="Detter J.C."/>
            <person name="Han C."/>
            <person name="Larimer F."/>
            <person name="Land M."/>
            <person name="Hauser L."/>
            <person name="Markowitz V."/>
            <person name="Cheng J.-F."/>
            <person name="Hugenholtz P."/>
            <person name="Woyke T."/>
            <person name="Wu D."/>
            <person name="Tindall B."/>
            <person name="Pomrenke H."/>
            <person name="Brambilla E."/>
            <person name="Klenk H.-P."/>
            <person name="Eisen J.A."/>
        </authorList>
    </citation>
    <scope>NUCLEOTIDE SEQUENCE [LARGE SCALE GENOMIC DNA]</scope>
    <source>
        <strain evidence="3">ATCC 35273 / DSM 5150 / MD-1</strain>
    </source>
</reference>
<feature type="coiled-coil region" evidence="1">
    <location>
        <begin position="56"/>
        <end position="83"/>
    </location>
</feature>
<accession>L0K682</accession>
<proteinExistence type="predicted"/>
<keyword evidence="3" id="KW-1185">Reference proteome</keyword>
<dbReference type="EMBL" id="CP003359">
    <property type="protein sequence ID" value="AGB40772.1"/>
    <property type="molecule type" value="Genomic_DNA"/>
</dbReference>
<dbReference type="RefSeq" id="WP_015326497.1">
    <property type="nucleotide sequence ID" value="NC_019978.1"/>
</dbReference>
<sequence length="210" mass="23378">MLKSTRKVGTLVLMLALVVGLSSVALGYSYGTKEKDPLVKAYEEVVFSLNKSDQDWEEVKEETEKIEDKLEFLQKELTEINAASPFITDYIANIKSGIEAKDKEKIIHNFQLALAGNVERRLESAQKEISEYKTAKALVKKAKGFYEALELTIKANNPEGNEKAEEALRNCLSSLGNPGMFGFGAQEPNLEKYKANKEVVLNVLTEVVAK</sequence>
<protein>
    <submittedName>
        <fullName evidence="2">Uncharacterized protein</fullName>
    </submittedName>
</protein>
<dbReference type="KEGG" id="hhl:Halha_0801"/>
<organism evidence="2 3">
    <name type="scientific">Halobacteroides halobius (strain ATCC 35273 / DSM 5150 / MD-1)</name>
    <dbReference type="NCBI Taxonomy" id="748449"/>
    <lineage>
        <taxon>Bacteria</taxon>
        <taxon>Bacillati</taxon>
        <taxon>Bacillota</taxon>
        <taxon>Clostridia</taxon>
        <taxon>Halanaerobiales</taxon>
        <taxon>Halobacteroidaceae</taxon>
        <taxon>Halobacteroides</taxon>
    </lineage>
</organism>
<evidence type="ECO:0000313" key="3">
    <source>
        <dbReference type="Proteomes" id="UP000010880"/>
    </source>
</evidence>
<keyword evidence="1" id="KW-0175">Coiled coil</keyword>
<dbReference type="HOGENOM" id="CLU_1325437_0_0_9"/>
<evidence type="ECO:0000256" key="1">
    <source>
        <dbReference type="SAM" id="Coils"/>
    </source>
</evidence>
<dbReference type="OrthoDB" id="2111742at2"/>
<feature type="coiled-coil region" evidence="1">
    <location>
        <begin position="115"/>
        <end position="142"/>
    </location>
</feature>
<name>L0K682_HALHC</name>
<dbReference type="STRING" id="748449.Halha_0801"/>
<dbReference type="eggNOG" id="COG0497">
    <property type="taxonomic scope" value="Bacteria"/>
</dbReference>
<dbReference type="AlphaFoldDB" id="L0K682"/>